<dbReference type="Pfam" id="PF13439">
    <property type="entry name" value="Glyco_transf_4"/>
    <property type="match status" value="1"/>
</dbReference>
<dbReference type="Gene3D" id="3.40.50.2000">
    <property type="entry name" value="Glycogen Phosphorylase B"/>
    <property type="match status" value="2"/>
</dbReference>
<keyword evidence="3" id="KW-0808">Transferase</keyword>
<dbReference type="RefSeq" id="WP_188458069.1">
    <property type="nucleotide sequence ID" value="NZ_BMGM01000004.1"/>
</dbReference>
<gene>
    <name evidence="3" type="ORF">GCM10010832_10690</name>
</gene>
<sequence length="380" mass="44559">MANQKKILFAINHLTYGGIQTQAITLAKEFRSRGAKIYFFWTDKFDDDFVDRELRQNGFEIIDGKFIKNQYWAKYSRHLNRYVPLIKAILLMRYYRIDYIIPYHNPLCYFFGAIHPYTSAKLTVYHIRNTVLENEPKQSWQFKKALNHASIIIANSNHARLKFKEVYGKHYDLNIRTIHNGIKLREIDNNTDWKTFFKVKDYNFIVTSLANFFKDKDYTTIFKAWSIFIKKTNSKSILLVAGDEGIEGFKLRYQSEVQNLGLENKVRFIGRTSYNLELLSISNCNILSTLNEGLPNSVIETLGMKTPFIGAKVDGVEEVVGENYPIPRFAVGDHQQLADILFKLYNREYSLEEINSYSSKRFQKFSIDKLLKEYSKIIKV</sequence>
<evidence type="ECO:0000313" key="4">
    <source>
        <dbReference type="Proteomes" id="UP000599179"/>
    </source>
</evidence>
<dbReference type="PANTHER" id="PTHR12526">
    <property type="entry name" value="GLYCOSYLTRANSFERASE"/>
    <property type="match status" value="1"/>
</dbReference>
<reference evidence="4" key="1">
    <citation type="journal article" date="2019" name="Int. J. Syst. Evol. Microbiol.">
        <title>The Global Catalogue of Microorganisms (GCM) 10K type strain sequencing project: providing services to taxonomists for standard genome sequencing and annotation.</title>
        <authorList>
            <consortium name="The Broad Institute Genomics Platform"/>
            <consortium name="The Broad Institute Genome Sequencing Center for Infectious Disease"/>
            <person name="Wu L."/>
            <person name="Ma J."/>
        </authorList>
    </citation>
    <scope>NUCLEOTIDE SEQUENCE [LARGE SCALE GENOMIC DNA]</scope>
    <source>
        <strain evidence="4">CGMCC 1.12931</strain>
    </source>
</reference>
<dbReference type="GO" id="GO:0016740">
    <property type="term" value="F:transferase activity"/>
    <property type="evidence" value="ECO:0007669"/>
    <property type="project" value="UniProtKB-KW"/>
</dbReference>
<comment type="caution">
    <text evidence="3">The sequence shown here is derived from an EMBL/GenBank/DDBJ whole genome shotgun (WGS) entry which is preliminary data.</text>
</comment>
<dbReference type="InterPro" id="IPR028098">
    <property type="entry name" value="Glyco_trans_4-like_N"/>
</dbReference>
<dbReference type="EMBL" id="BMGM01000004">
    <property type="protein sequence ID" value="GGE32272.1"/>
    <property type="molecule type" value="Genomic_DNA"/>
</dbReference>
<protein>
    <submittedName>
        <fullName evidence="3">Glycosyl transferase</fullName>
    </submittedName>
</protein>
<evidence type="ECO:0000259" key="2">
    <source>
        <dbReference type="Pfam" id="PF13439"/>
    </source>
</evidence>
<feature type="domain" description="Glycosyltransferase subfamily 4-like N-terminal" evidence="2">
    <location>
        <begin position="16"/>
        <end position="184"/>
    </location>
</feature>
<feature type="domain" description="Glycosyl transferase family 1" evidence="1">
    <location>
        <begin position="199"/>
        <end position="359"/>
    </location>
</feature>
<proteinExistence type="predicted"/>
<organism evidence="3 4">
    <name type="scientific">Psychroflexus planctonicus</name>
    <dbReference type="NCBI Taxonomy" id="1526575"/>
    <lineage>
        <taxon>Bacteria</taxon>
        <taxon>Pseudomonadati</taxon>
        <taxon>Bacteroidota</taxon>
        <taxon>Flavobacteriia</taxon>
        <taxon>Flavobacteriales</taxon>
        <taxon>Flavobacteriaceae</taxon>
        <taxon>Psychroflexus</taxon>
    </lineage>
</organism>
<name>A0ABQ1SEW2_9FLAO</name>
<keyword evidence="4" id="KW-1185">Reference proteome</keyword>
<dbReference type="Pfam" id="PF00534">
    <property type="entry name" value="Glycos_transf_1"/>
    <property type="match status" value="1"/>
</dbReference>
<dbReference type="InterPro" id="IPR001296">
    <property type="entry name" value="Glyco_trans_1"/>
</dbReference>
<dbReference type="Proteomes" id="UP000599179">
    <property type="component" value="Unassembled WGS sequence"/>
</dbReference>
<evidence type="ECO:0000313" key="3">
    <source>
        <dbReference type="EMBL" id="GGE32272.1"/>
    </source>
</evidence>
<evidence type="ECO:0000259" key="1">
    <source>
        <dbReference type="Pfam" id="PF00534"/>
    </source>
</evidence>
<accession>A0ABQ1SEW2</accession>
<dbReference type="SUPFAM" id="SSF53756">
    <property type="entry name" value="UDP-Glycosyltransferase/glycogen phosphorylase"/>
    <property type="match status" value="1"/>
</dbReference>